<dbReference type="RefSeq" id="WP_142444941.1">
    <property type="nucleotide sequence ID" value="NZ_CABGGO010000003.1"/>
</dbReference>
<gene>
    <name evidence="1" type="ORF">SB6410_04866</name>
</gene>
<proteinExistence type="predicted"/>
<dbReference type="AlphaFoldDB" id="A0A9Q9S505"/>
<dbReference type="EMBL" id="CABGGO010000003">
    <property type="protein sequence ID" value="VUS32598.1"/>
    <property type="molecule type" value="Genomic_DNA"/>
</dbReference>
<reference evidence="1 2" key="1">
    <citation type="submission" date="2019-07" db="EMBL/GenBank/DDBJ databases">
        <authorList>
            <person name="Brisse S."/>
            <person name="Rodrigues C."/>
            <person name="Thorpe H."/>
        </authorList>
    </citation>
    <scope>NUCLEOTIDE SEQUENCE [LARGE SCALE GENOMIC DNA]</scope>
    <source>
        <strain evidence="1">SB6410</strain>
    </source>
</reference>
<name>A0A9Q9S505_9ENTR</name>
<organism evidence="1 2">
    <name type="scientific">Klebsiella pasteurii</name>
    <dbReference type="NCBI Taxonomy" id="2587529"/>
    <lineage>
        <taxon>Bacteria</taxon>
        <taxon>Pseudomonadati</taxon>
        <taxon>Pseudomonadota</taxon>
        <taxon>Gammaproteobacteria</taxon>
        <taxon>Enterobacterales</taxon>
        <taxon>Enterobacteriaceae</taxon>
        <taxon>Klebsiella/Raoultella group</taxon>
        <taxon>Klebsiella</taxon>
    </lineage>
</organism>
<dbReference type="Proteomes" id="UP000318567">
    <property type="component" value="Unassembled WGS sequence"/>
</dbReference>
<comment type="caution">
    <text evidence="1">The sequence shown here is derived from an EMBL/GenBank/DDBJ whole genome shotgun (WGS) entry which is preliminary data.</text>
</comment>
<protein>
    <submittedName>
        <fullName evidence="1">Uncharacterized protein</fullName>
    </submittedName>
</protein>
<sequence length="478" mass="50295">MATIVQSNMKFKGDVKLPSVNAPLPDGANLFADFSTGRYVIKHASGNVIRSAALTDILSFSCASVRSYVGSSGLIEYLQANEPAIEYHPLSLECLGLRTEYSSTNRLAWSQDFSQSATWSSGGLTLTPGDSTAPDGNTTATRLAETANGTSTVRTLLAATTSDAVAGSPYTFSIFAKANTAGVIQLAAQGALAATAFANFDLKNGKIGKVSPGSATVGMLQVTMEPYRNGWYRLSITITPASAASPLFTVALVNDDSSATAVPSYLPSTPKSLWVWGAQAERRDGYSSYIPTAGTEVMRASEVCTTPSTTAFITSAAATVLVSVVHPHSLQSLSGKYNSLACAVVLDNSASGAHIRFAYRPPASGTAVGTPQGAAVGVIPDSSGTAQNLEIPGMAAVRDSEQSCIFNFDGAALTARLFDGYNWYSRSVTAFPPALSRLCIGRSNMDANNYFNGHIRKIIYWPAALGNAEMEELLSYHF</sequence>
<evidence type="ECO:0000313" key="1">
    <source>
        <dbReference type="EMBL" id="VUS32598.1"/>
    </source>
</evidence>
<evidence type="ECO:0000313" key="2">
    <source>
        <dbReference type="Proteomes" id="UP000318567"/>
    </source>
</evidence>
<accession>A0A9Q9S505</accession>